<accession>A0A4Y8WR70</accession>
<dbReference type="GO" id="GO:0015297">
    <property type="term" value="F:antiporter activity"/>
    <property type="evidence" value="ECO:0007669"/>
    <property type="project" value="UniProtKB-KW"/>
</dbReference>
<protein>
    <recommendedName>
        <fullName evidence="9">Multidrug-efflux transporter</fullName>
    </recommendedName>
</protein>
<keyword evidence="8" id="KW-0472">Membrane</keyword>
<evidence type="ECO:0000256" key="1">
    <source>
        <dbReference type="ARBA" id="ARBA00004651"/>
    </source>
</evidence>
<evidence type="ECO:0000256" key="7">
    <source>
        <dbReference type="ARBA" id="ARBA00023065"/>
    </source>
</evidence>
<comment type="subcellular location">
    <subcellularLocation>
        <location evidence="1">Cell membrane</location>
        <topology evidence="1">Multi-pass membrane protein</topology>
    </subcellularLocation>
</comment>
<dbReference type="EMBL" id="SPNC01000023">
    <property type="protein sequence ID" value="TFH96337.1"/>
    <property type="molecule type" value="Genomic_DNA"/>
</dbReference>
<dbReference type="GO" id="GO:0006811">
    <property type="term" value="P:monoatomic ion transport"/>
    <property type="evidence" value="ECO:0007669"/>
    <property type="project" value="UniProtKB-KW"/>
</dbReference>
<keyword evidence="11" id="KW-1185">Reference proteome</keyword>
<dbReference type="NCBIfam" id="TIGR00797">
    <property type="entry name" value="matE"/>
    <property type="match status" value="1"/>
</dbReference>
<keyword evidence="4" id="KW-1003">Cell membrane</keyword>
<keyword evidence="5" id="KW-0812">Transmembrane</keyword>
<evidence type="ECO:0000256" key="2">
    <source>
        <dbReference type="ARBA" id="ARBA00022448"/>
    </source>
</evidence>
<gene>
    <name evidence="10" type="ORF">E4P47_02595</name>
</gene>
<name>A0A4Y8WR70_9PORP</name>
<dbReference type="InterPro" id="IPR050222">
    <property type="entry name" value="MATE_MdtK"/>
</dbReference>
<dbReference type="AlphaFoldDB" id="A0A4Y8WR70"/>
<dbReference type="InterPro" id="IPR002528">
    <property type="entry name" value="MATE_fam"/>
</dbReference>
<dbReference type="GO" id="GO:0005886">
    <property type="term" value="C:plasma membrane"/>
    <property type="evidence" value="ECO:0007669"/>
    <property type="project" value="UniProtKB-SubCell"/>
</dbReference>
<dbReference type="OrthoDB" id="9780160at2"/>
<dbReference type="Proteomes" id="UP000297225">
    <property type="component" value="Unassembled WGS sequence"/>
</dbReference>
<evidence type="ECO:0000313" key="11">
    <source>
        <dbReference type="Proteomes" id="UP000297225"/>
    </source>
</evidence>
<evidence type="ECO:0000256" key="6">
    <source>
        <dbReference type="ARBA" id="ARBA00022989"/>
    </source>
</evidence>
<evidence type="ECO:0000256" key="5">
    <source>
        <dbReference type="ARBA" id="ARBA00022692"/>
    </source>
</evidence>
<sequence>MAINSNHTREILKLGAPIMLGQMGVILVGFIDNIMVGQYGTQELAAASFVNGFINIAFVFAMGFSYGLTPLASGSFAAHNGKLRTLLKSSTLLNLLMGLLITLVMWVCLVNIHWFRQPEELLRLIKPYYTIHLVSIVPLIIFYGYKQFVDGTGNTKVGMMSIIISNVINILFNYLLIFGKLGFPEFGLIGAGLSTFISRIVMLVILIYEVHWTKRFKGIFEQNGAVIGHVERSSIQKLGKIGIPSALQLGMETASFSIAVVMVGWIGTIELAAHQIVNTVSTLGFLMFYGMSAAVMIRVGRFYELKNPKEIRGVVRAGLKIQLTMALSVMAFLLLFRKDIPKIFTSDSAVVELAALVIFPLVAYQLCDMLQILFSNALRGLQDVKFTAWAAAFCYLGLTISMAYVFGFVLDYGILGIWSAFFVGFTTLAGLLIYRYRRVLRQLEENV</sequence>
<keyword evidence="7" id="KW-0406">Ion transport</keyword>
<reference evidence="10 11" key="1">
    <citation type="submission" date="2019-03" db="EMBL/GenBank/DDBJ databases">
        <title>Porphyromonas levii Isolated from the Uterus of Dairy Cows.</title>
        <authorList>
            <person name="Francis A.M."/>
        </authorList>
    </citation>
    <scope>NUCLEOTIDE SEQUENCE [LARGE SCALE GENOMIC DNA]</scope>
    <source>
        <strain evidence="10 11">AF5678</strain>
    </source>
</reference>
<dbReference type="RefSeq" id="WP_134849645.1">
    <property type="nucleotide sequence ID" value="NZ_CP197400.1"/>
</dbReference>
<dbReference type="PANTHER" id="PTHR43298">
    <property type="entry name" value="MULTIDRUG RESISTANCE PROTEIN NORM-RELATED"/>
    <property type="match status" value="1"/>
</dbReference>
<evidence type="ECO:0000256" key="3">
    <source>
        <dbReference type="ARBA" id="ARBA00022449"/>
    </source>
</evidence>
<evidence type="ECO:0000256" key="9">
    <source>
        <dbReference type="ARBA" id="ARBA00031636"/>
    </source>
</evidence>
<dbReference type="Pfam" id="PF01554">
    <property type="entry name" value="MatE"/>
    <property type="match status" value="2"/>
</dbReference>
<evidence type="ECO:0000256" key="4">
    <source>
        <dbReference type="ARBA" id="ARBA00022475"/>
    </source>
</evidence>
<keyword evidence="2" id="KW-0813">Transport</keyword>
<proteinExistence type="predicted"/>
<evidence type="ECO:0000313" key="10">
    <source>
        <dbReference type="EMBL" id="TFH96337.1"/>
    </source>
</evidence>
<keyword evidence="6" id="KW-1133">Transmembrane helix</keyword>
<dbReference type="PIRSF" id="PIRSF006603">
    <property type="entry name" value="DinF"/>
    <property type="match status" value="1"/>
</dbReference>
<keyword evidence="3" id="KW-0050">Antiport</keyword>
<dbReference type="InterPro" id="IPR048279">
    <property type="entry name" value="MdtK-like"/>
</dbReference>
<dbReference type="GO" id="GO:0042910">
    <property type="term" value="F:xenobiotic transmembrane transporter activity"/>
    <property type="evidence" value="ECO:0007669"/>
    <property type="project" value="InterPro"/>
</dbReference>
<organism evidence="10 11">
    <name type="scientific">Porphyromonas levii</name>
    <dbReference type="NCBI Taxonomy" id="28114"/>
    <lineage>
        <taxon>Bacteria</taxon>
        <taxon>Pseudomonadati</taxon>
        <taxon>Bacteroidota</taxon>
        <taxon>Bacteroidia</taxon>
        <taxon>Bacteroidales</taxon>
        <taxon>Porphyromonadaceae</taxon>
        <taxon>Porphyromonas</taxon>
    </lineage>
</organism>
<evidence type="ECO:0000256" key="8">
    <source>
        <dbReference type="ARBA" id="ARBA00023136"/>
    </source>
</evidence>
<dbReference type="PANTHER" id="PTHR43298:SF2">
    <property type="entry name" value="FMN_FAD EXPORTER YEEO-RELATED"/>
    <property type="match status" value="1"/>
</dbReference>
<comment type="caution">
    <text evidence="10">The sequence shown here is derived from an EMBL/GenBank/DDBJ whole genome shotgun (WGS) entry which is preliminary data.</text>
</comment>
<dbReference type="STRING" id="1122973.GCA_000379925_01195"/>